<feature type="transmembrane region" description="Helical" evidence="1">
    <location>
        <begin position="148"/>
        <end position="168"/>
    </location>
</feature>
<proteinExistence type="predicted"/>
<dbReference type="Pfam" id="PF10067">
    <property type="entry name" value="DUF2306"/>
    <property type="match status" value="1"/>
</dbReference>
<accession>A0A2A5W7H3</accession>
<feature type="transmembrane region" description="Helical" evidence="1">
    <location>
        <begin position="78"/>
        <end position="100"/>
    </location>
</feature>
<evidence type="ECO:0000256" key="1">
    <source>
        <dbReference type="SAM" id="Phobius"/>
    </source>
</evidence>
<feature type="transmembrane region" description="Helical" evidence="1">
    <location>
        <begin position="189"/>
        <end position="210"/>
    </location>
</feature>
<gene>
    <name evidence="2" type="ORF">CNF02_12225</name>
</gene>
<evidence type="ECO:0000313" key="3">
    <source>
        <dbReference type="Proteomes" id="UP000219329"/>
    </source>
</evidence>
<dbReference type="InterPro" id="IPR018750">
    <property type="entry name" value="DUF2306_membrane"/>
</dbReference>
<feature type="transmembrane region" description="Helical" evidence="1">
    <location>
        <begin position="216"/>
        <end position="237"/>
    </location>
</feature>
<protein>
    <recommendedName>
        <fullName evidence="4">DUF2306 domain-containing protein</fullName>
    </recommendedName>
</protein>
<organism evidence="2 3">
    <name type="scientific">OM182 bacterium MED-G28</name>
    <dbReference type="NCBI Taxonomy" id="1986256"/>
    <lineage>
        <taxon>Bacteria</taxon>
        <taxon>Pseudomonadati</taxon>
        <taxon>Pseudomonadota</taxon>
        <taxon>Gammaproteobacteria</taxon>
        <taxon>OMG group</taxon>
        <taxon>OM182 clade</taxon>
    </lineage>
</organism>
<feature type="transmembrane region" description="Helical" evidence="1">
    <location>
        <begin position="32"/>
        <end position="50"/>
    </location>
</feature>
<keyword evidence="1" id="KW-1133">Transmembrane helix</keyword>
<name>A0A2A5W7H3_9GAMM</name>
<reference evidence="2 3" key="1">
    <citation type="submission" date="2017-08" db="EMBL/GenBank/DDBJ databases">
        <title>Fine stratification of microbial communities through a metagenomic profile of the photic zone.</title>
        <authorList>
            <person name="Haro-Moreno J.M."/>
            <person name="Lopez-Perez M."/>
            <person name="De La Torre J."/>
            <person name="Picazo A."/>
            <person name="Camacho A."/>
            <person name="Rodriguez-Valera F."/>
        </authorList>
    </citation>
    <scope>NUCLEOTIDE SEQUENCE [LARGE SCALE GENOMIC DNA]</scope>
    <source>
        <strain evidence="2">MED-G28</strain>
    </source>
</reference>
<keyword evidence="1" id="KW-0472">Membrane</keyword>
<evidence type="ECO:0008006" key="4">
    <source>
        <dbReference type="Google" id="ProtNLM"/>
    </source>
</evidence>
<comment type="caution">
    <text evidence="2">The sequence shown here is derived from an EMBL/GenBank/DDBJ whole genome shotgun (WGS) entry which is preliminary data.</text>
</comment>
<dbReference type="Proteomes" id="UP000219329">
    <property type="component" value="Unassembled WGS sequence"/>
</dbReference>
<evidence type="ECO:0000313" key="2">
    <source>
        <dbReference type="EMBL" id="PDH32311.1"/>
    </source>
</evidence>
<feature type="transmembrane region" description="Helical" evidence="1">
    <location>
        <begin position="121"/>
        <end position="142"/>
    </location>
</feature>
<dbReference type="EMBL" id="NTJZ01000018">
    <property type="protein sequence ID" value="PDH32311.1"/>
    <property type="molecule type" value="Genomic_DNA"/>
</dbReference>
<sequence>MVDFATTTMPTNDGSDVFSTVGRRKARKLFEALGWFFVLLLIFVGLSSLFSRVGFMVDAFSQEITNPEEVFNAFDIRYVQHFLVVWSHLILGFVILVFGPSQFIPWIRNRWIKFHRWNGRVWLLCGAVTAFTGAFIGVVWPFTGHQGFGLLQAAINAIIGPYTLFCLYKAYSCIRVLNIGAHREWMIRSFALMLGVATQRVLMLVLIPLTGLGAEVLFASCMVLGMLINISVGELWIKLTRTPGTGNRHWKELDRKIAL</sequence>
<dbReference type="AlphaFoldDB" id="A0A2A5W7H3"/>
<keyword evidence="1" id="KW-0812">Transmembrane</keyword>